<keyword evidence="1" id="KW-0812">Transmembrane</keyword>
<dbReference type="EMBL" id="FQUO01000003">
    <property type="protein sequence ID" value="SHE80769.1"/>
    <property type="molecule type" value="Genomic_DNA"/>
</dbReference>
<reference evidence="2 3" key="1">
    <citation type="submission" date="2016-11" db="EMBL/GenBank/DDBJ databases">
        <authorList>
            <person name="Jaros S."/>
            <person name="Januszkiewicz K."/>
            <person name="Wedrychowicz H."/>
        </authorList>
    </citation>
    <scope>NUCLEOTIDE SEQUENCE [LARGE SCALE GENOMIC DNA]</scope>
    <source>
        <strain evidence="2 3">DSM 26897</strain>
    </source>
</reference>
<evidence type="ECO:0000256" key="1">
    <source>
        <dbReference type="SAM" id="Phobius"/>
    </source>
</evidence>
<dbReference type="STRING" id="1302690.BUE76_07230"/>
<evidence type="ECO:0000313" key="3">
    <source>
        <dbReference type="Proteomes" id="UP000184368"/>
    </source>
</evidence>
<dbReference type="Pfam" id="PF19579">
    <property type="entry name" value="FtsL_2"/>
    <property type="match status" value="1"/>
</dbReference>
<organism evidence="2 3">
    <name type="scientific">Cnuella takakiae</name>
    <dbReference type="NCBI Taxonomy" id="1302690"/>
    <lineage>
        <taxon>Bacteria</taxon>
        <taxon>Pseudomonadati</taxon>
        <taxon>Bacteroidota</taxon>
        <taxon>Chitinophagia</taxon>
        <taxon>Chitinophagales</taxon>
        <taxon>Chitinophagaceae</taxon>
        <taxon>Cnuella</taxon>
    </lineage>
</organism>
<keyword evidence="1" id="KW-0472">Membrane</keyword>
<protein>
    <recommendedName>
        <fullName evidence="4">Cell division protein FtsL</fullName>
    </recommendedName>
</protein>
<dbReference type="Proteomes" id="UP000184368">
    <property type="component" value="Unassembled WGS sequence"/>
</dbReference>
<accession>A0A1M4WHQ5</accession>
<evidence type="ECO:0008006" key="4">
    <source>
        <dbReference type="Google" id="ProtNLM"/>
    </source>
</evidence>
<dbReference type="InterPro" id="IPR045755">
    <property type="entry name" value="FtsL-like"/>
</dbReference>
<keyword evidence="1" id="KW-1133">Transmembrane helix</keyword>
<proteinExistence type="predicted"/>
<sequence length="123" mass="13856">MGHGPWSIVNKMQAPKPEKKAAFYWKRMLNYQGVVQQIPFFLFLALLAVIYIYNGHRADKTERAISKTTRELKELQFEYKTVKGDVLFRSKQSELVKAVEPLGLKELTVAPSVLVDSVGGGGD</sequence>
<evidence type="ECO:0000313" key="2">
    <source>
        <dbReference type="EMBL" id="SHE80769.1"/>
    </source>
</evidence>
<gene>
    <name evidence="2" type="ORF">SAMN05444008_10332</name>
</gene>
<dbReference type="AlphaFoldDB" id="A0A1M4WHQ5"/>
<feature type="transmembrane region" description="Helical" evidence="1">
    <location>
        <begin position="34"/>
        <end position="53"/>
    </location>
</feature>
<keyword evidence="3" id="KW-1185">Reference proteome</keyword>
<name>A0A1M4WHQ5_9BACT</name>